<accession>A0ACB0ZEB7</accession>
<comment type="caution">
    <text evidence="1">The sequence shown here is derived from an EMBL/GenBank/DDBJ whole genome shotgun (WGS) entry which is preliminary data.</text>
</comment>
<gene>
    <name evidence="1" type="ORF">MENTE1834_LOCUS24212</name>
</gene>
<protein>
    <submittedName>
        <fullName evidence="1">Uncharacterized protein</fullName>
    </submittedName>
</protein>
<sequence>MGECLSSLDNILLFKNKYENYLKENEIEMDPLENLLKNKIDEIDEISVCLRKWEIKA</sequence>
<name>A0ACB0ZEB7_MELEN</name>
<reference evidence="1" key="1">
    <citation type="submission" date="2023-11" db="EMBL/GenBank/DDBJ databases">
        <authorList>
            <person name="Poullet M."/>
        </authorList>
    </citation>
    <scope>NUCLEOTIDE SEQUENCE</scope>
    <source>
        <strain evidence="1">E1834</strain>
    </source>
</reference>
<evidence type="ECO:0000313" key="2">
    <source>
        <dbReference type="Proteomes" id="UP001497535"/>
    </source>
</evidence>
<proteinExistence type="predicted"/>
<dbReference type="EMBL" id="CAVMJV010000032">
    <property type="protein sequence ID" value="CAK5077304.1"/>
    <property type="molecule type" value="Genomic_DNA"/>
</dbReference>
<evidence type="ECO:0000313" key="1">
    <source>
        <dbReference type="EMBL" id="CAK5077304.1"/>
    </source>
</evidence>
<dbReference type="Proteomes" id="UP001497535">
    <property type="component" value="Unassembled WGS sequence"/>
</dbReference>
<organism evidence="1 2">
    <name type="scientific">Meloidogyne enterolobii</name>
    <name type="common">Root-knot nematode worm</name>
    <name type="synonym">Meloidogyne mayaguensis</name>
    <dbReference type="NCBI Taxonomy" id="390850"/>
    <lineage>
        <taxon>Eukaryota</taxon>
        <taxon>Metazoa</taxon>
        <taxon>Ecdysozoa</taxon>
        <taxon>Nematoda</taxon>
        <taxon>Chromadorea</taxon>
        <taxon>Rhabditida</taxon>
        <taxon>Tylenchina</taxon>
        <taxon>Tylenchomorpha</taxon>
        <taxon>Tylenchoidea</taxon>
        <taxon>Meloidogynidae</taxon>
        <taxon>Meloidogyninae</taxon>
        <taxon>Meloidogyne</taxon>
    </lineage>
</organism>
<keyword evidence="2" id="KW-1185">Reference proteome</keyword>